<dbReference type="InterPro" id="IPR029058">
    <property type="entry name" value="AB_hydrolase_fold"/>
</dbReference>
<feature type="compositionally biased region" description="Low complexity" evidence="1">
    <location>
        <begin position="469"/>
        <end position="486"/>
    </location>
</feature>
<dbReference type="Pfam" id="PF01764">
    <property type="entry name" value="Lipase_3"/>
    <property type="match status" value="1"/>
</dbReference>
<keyword evidence="3" id="KW-0378">Hydrolase</keyword>
<gene>
    <name evidence="3" type="ORF">BDY17DRAFT_298662</name>
</gene>
<dbReference type="Proteomes" id="UP000799767">
    <property type="component" value="Unassembled WGS sequence"/>
</dbReference>
<accession>A0A6A6PQX7</accession>
<dbReference type="SUPFAM" id="SSF53474">
    <property type="entry name" value="alpha/beta-Hydrolases"/>
    <property type="match status" value="1"/>
</dbReference>
<feature type="region of interest" description="Disordered" evidence="1">
    <location>
        <begin position="425"/>
        <end position="495"/>
    </location>
</feature>
<dbReference type="RefSeq" id="XP_033589088.1">
    <property type="nucleotide sequence ID" value="XM_033733776.1"/>
</dbReference>
<feature type="compositionally biased region" description="Basic residues" evidence="1">
    <location>
        <begin position="448"/>
        <end position="461"/>
    </location>
</feature>
<dbReference type="GO" id="GO:0006629">
    <property type="term" value="P:lipid metabolic process"/>
    <property type="evidence" value="ECO:0007669"/>
    <property type="project" value="InterPro"/>
</dbReference>
<dbReference type="PANTHER" id="PTHR46023:SF6">
    <property type="entry name" value="LIPASE CLASS 3 FAMILY PROTEIN"/>
    <property type="match status" value="1"/>
</dbReference>
<feature type="domain" description="Fungal lipase-type" evidence="2">
    <location>
        <begin position="260"/>
        <end position="410"/>
    </location>
</feature>
<name>A0A6A6PQX7_9PEZI</name>
<dbReference type="InterPro" id="IPR002921">
    <property type="entry name" value="Fungal_lipase-type"/>
</dbReference>
<evidence type="ECO:0000256" key="1">
    <source>
        <dbReference type="SAM" id="MobiDB-lite"/>
    </source>
</evidence>
<dbReference type="PANTHER" id="PTHR46023">
    <property type="entry name" value="LIPASE CLASS 3 PROTEIN-LIKE"/>
    <property type="match status" value="1"/>
</dbReference>
<dbReference type="Gene3D" id="3.40.50.1820">
    <property type="entry name" value="alpha/beta hydrolase"/>
    <property type="match status" value="1"/>
</dbReference>
<keyword evidence="4" id="KW-1185">Reference proteome</keyword>
<reference evidence="3" key="1">
    <citation type="journal article" date="2020" name="Stud. Mycol.">
        <title>101 Dothideomycetes genomes: a test case for predicting lifestyles and emergence of pathogens.</title>
        <authorList>
            <person name="Haridas S."/>
            <person name="Albert R."/>
            <person name="Binder M."/>
            <person name="Bloem J."/>
            <person name="Labutti K."/>
            <person name="Salamov A."/>
            <person name="Andreopoulos B."/>
            <person name="Baker S."/>
            <person name="Barry K."/>
            <person name="Bills G."/>
            <person name="Bluhm B."/>
            <person name="Cannon C."/>
            <person name="Castanera R."/>
            <person name="Culley D."/>
            <person name="Daum C."/>
            <person name="Ezra D."/>
            <person name="Gonzalez J."/>
            <person name="Henrissat B."/>
            <person name="Kuo A."/>
            <person name="Liang C."/>
            <person name="Lipzen A."/>
            <person name="Lutzoni F."/>
            <person name="Magnuson J."/>
            <person name="Mondo S."/>
            <person name="Nolan M."/>
            <person name="Ohm R."/>
            <person name="Pangilinan J."/>
            <person name="Park H.-J."/>
            <person name="Ramirez L."/>
            <person name="Alfaro M."/>
            <person name="Sun H."/>
            <person name="Tritt A."/>
            <person name="Yoshinaga Y."/>
            <person name="Zwiers L.-H."/>
            <person name="Turgeon B."/>
            <person name="Goodwin S."/>
            <person name="Spatafora J."/>
            <person name="Crous P."/>
            <person name="Grigoriev I."/>
        </authorList>
    </citation>
    <scope>NUCLEOTIDE SEQUENCE</scope>
    <source>
        <strain evidence="3">CBS 113389</strain>
    </source>
</reference>
<protein>
    <submittedName>
        <fullName evidence="3">Alpha/Beta hydrolase protein</fullName>
    </submittedName>
</protein>
<dbReference type="GeneID" id="54474778"/>
<organism evidence="3 4">
    <name type="scientific">Neohortaea acidophila</name>
    <dbReference type="NCBI Taxonomy" id="245834"/>
    <lineage>
        <taxon>Eukaryota</taxon>
        <taxon>Fungi</taxon>
        <taxon>Dikarya</taxon>
        <taxon>Ascomycota</taxon>
        <taxon>Pezizomycotina</taxon>
        <taxon>Dothideomycetes</taxon>
        <taxon>Dothideomycetidae</taxon>
        <taxon>Mycosphaerellales</taxon>
        <taxon>Teratosphaeriaceae</taxon>
        <taxon>Neohortaea</taxon>
    </lineage>
</organism>
<evidence type="ECO:0000313" key="3">
    <source>
        <dbReference type="EMBL" id="KAF2482518.1"/>
    </source>
</evidence>
<dbReference type="AlphaFoldDB" id="A0A6A6PQX7"/>
<proteinExistence type="predicted"/>
<dbReference type="GO" id="GO:0016787">
    <property type="term" value="F:hydrolase activity"/>
    <property type="evidence" value="ECO:0007669"/>
    <property type="project" value="UniProtKB-KW"/>
</dbReference>
<dbReference type="OrthoDB" id="438440at2759"/>
<evidence type="ECO:0000259" key="2">
    <source>
        <dbReference type="Pfam" id="PF01764"/>
    </source>
</evidence>
<dbReference type="EMBL" id="MU001636">
    <property type="protein sequence ID" value="KAF2482518.1"/>
    <property type="molecule type" value="Genomic_DNA"/>
</dbReference>
<sequence>MHKLDLDYPVLGSSPRSPRSYFPGHLNTEAGDDVPDVPRRPSAAEVTTSSYVRDEHKRSLRSSRTLVEQDHGEQYSTVTDTHEDFNTGKRRSSTVHVLKDSPANARKGVKPIPAIVEDEPQTKVDGLSAEEREVLHLEARLHEKVEFQHLVRATSLVRKEEDENKFSRPYDDNKLTRTSSLAKKASQYRNSRLPSDLPVFTASLSTWAMACRAAQAARDVYYSEPSRWSQPAKYTSPDSSEGTKAMIIEDQLVDGSRVIIVSIRGTQFQSLADWAVNYAAKPVKPTGFLDDHDNACHAGFLNVAKAMVALVAVQLQQHPAYNSKPTLLFTGHSAGGAVASILYTHMLSETITSELTSITAKFSSIHCMTFGAPPVSTKTLQKSHDSTDNGNKGVFLAFANEGDPVLRLSSAAYLKTLARLLASPLHSPREPSSTAPETHKQDAPPTKGLRKYLPHSLRKSHSPAPPPNSRSSSPTLSLHRTRSTTPPAADEPGAPIWPVPAVPLANAGNLVLLRESSAPHVKTGAAAHSVCVEDLRDALFGDLAQHTLDVYHSRVNALACAAVMGTVR</sequence>
<evidence type="ECO:0000313" key="4">
    <source>
        <dbReference type="Proteomes" id="UP000799767"/>
    </source>
</evidence>
<dbReference type="CDD" id="cd00519">
    <property type="entry name" value="Lipase_3"/>
    <property type="match status" value="1"/>
</dbReference>
<feature type="region of interest" description="Disordered" evidence="1">
    <location>
        <begin position="1"/>
        <end position="72"/>
    </location>
</feature>